<evidence type="ECO:0000256" key="1">
    <source>
        <dbReference type="ARBA" id="ARBA00010875"/>
    </source>
</evidence>
<accession>A0A931DFV6</accession>
<evidence type="ECO:0000313" key="10">
    <source>
        <dbReference type="EMBL" id="MBG6088029.1"/>
    </source>
</evidence>
<evidence type="ECO:0000256" key="2">
    <source>
        <dbReference type="ARBA" id="ARBA00022517"/>
    </source>
</evidence>
<dbReference type="PROSITE" id="PS01306">
    <property type="entry name" value="UPF0054"/>
    <property type="match status" value="1"/>
</dbReference>
<dbReference type="InterPro" id="IPR002036">
    <property type="entry name" value="YbeY"/>
</dbReference>
<dbReference type="PANTHER" id="PTHR46986:SF1">
    <property type="entry name" value="ENDORIBONUCLEASE YBEY, CHLOROPLASTIC"/>
    <property type="match status" value="1"/>
</dbReference>
<evidence type="ECO:0000256" key="6">
    <source>
        <dbReference type="ARBA" id="ARBA00022759"/>
    </source>
</evidence>
<dbReference type="Proteomes" id="UP000614047">
    <property type="component" value="Unassembled WGS sequence"/>
</dbReference>
<keyword evidence="5 9" id="KW-0479">Metal-binding</keyword>
<dbReference type="EMBL" id="JADOUA010000001">
    <property type="protein sequence ID" value="MBG6088029.1"/>
    <property type="molecule type" value="Genomic_DNA"/>
</dbReference>
<dbReference type="InterPro" id="IPR023091">
    <property type="entry name" value="MetalPrtase_cat_dom_sf_prd"/>
</dbReference>
<protein>
    <recommendedName>
        <fullName evidence="9">Endoribonuclease YbeY</fullName>
        <ecNumber evidence="9">3.1.-.-</ecNumber>
    </recommendedName>
</protein>
<dbReference type="Pfam" id="PF02130">
    <property type="entry name" value="YbeY"/>
    <property type="match status" value="1"/>
</dbReference>
<keyword evidence="2 9" id="KW-0690">Ribosome biogenesis</keyword>
<comment type="subcellular location">
    <subcellularLocation>
        <location evidence="9">Cytoplasm</location>
    </subcellularLocation>
</comment>
<dbReference type="GO" id="GO:0008270">
    <property type="term" value="F:zinc ion binding"/>
    <property type="evidence" value="ECO:0007669"/>
    <property type="project" value="UniProtKB-UniRule"/>
</dbReference>
<evidence type="ECO:0000256" key="9">
    <source>
        <dbReference type="HAMAP-Rule" id="MF_00009"/>
    </source>
</evidence>
<feature type="binding site" evidence="9">
    <location>
        <position position="126"/>
    </location>
    <ligand>
        <name>Zn(2+)</name>
        <dbReference type="ChEBI" id="CHEBI:29105"/>
        <note>catalytic</note>
    </ligand>
</feature>
<dbReference type="HAMAP" id="MF_00009">
    <property type="entry name" value="Endoribonucl_YbeY"/>
    <property type="match status" value="1"/>
</dbReference>
<keyword evidence="7 9" id="KW-0378">Hydrolase</keyword>
<keyword evidence="8 9" id="KW-0862">Zinc</keyword>
<keyword evidence="9" id="KW-0963">Cytoplasm</keyword>
<dbReference type="NCBIfam" id="TIGR00043">
    <property type="entry name" value="rRNA maturation RNase YbeY"/>
    <property type="match status" value="1"/>
</dbReference>
<comment type="cofactor">
    <cofactor evidence="9">
        <name>Zn(2+)</name>
        <dbReference type="ChEBI" id="CHEBI:29105"/>
    </cofactor>
    <text evidence="9">Binds 1 zinc ion.</text>
</comment>
<keyword evidence="4 9" id="KW-0540">Nuclease</keyword>
<keyword evidence="3 9" id="KW-0698">rRNA processing</keyword>
<comment type="function">
    <text evidence="9">Single strand-specific metallo-endoribonuclease involved in late-stage 70S ribosome quality control and in maturation of the 3' terminus of the 16S rRNA.</text>
</comment>
<evidence type="ECO:0000313" key="11">
    <source>
        <dbReference type="Proteomes" id="UP000614047"/>
    </source>
</evidence>
<dbReference type="SUPFAM" id="SSF55486">
    <property type="entry name" value="Metalloproteases ('zincins'), catalytic domain"/>
    <property type="match status" value="1"/>
</dbReference>
<dbReference type="EC" id="3.1.-.-" evidence="9"/>
<feature type="binding site" evidence="9">
    <location>
        <position position="122"/>
    </location>
    <ligand>
        <name>Zn(2+)</name>
        <dbReference type="ChEBI" id="CHEBI:29105"/>
        <note>catalytic</note>
    </ligand>
</feature>
<evidence type="ECO:0000256" key="8">
    <source>
        <dbReference type="ARBA" id="ARBA00022833"/>
    </source>
</evidence>
<keyword evidence="6 9" id="KW-0255">Endonuclease</keyword>
<name>A0A931DFV6_9ACTN</name>
<dbReference type="Gene3D" id="3.40.390.30">
    <property type="entry name" value="Metalloproteases ('zincins'), catalytic domain"/>
    <property type="match status" value="1"/>
</dbReference>
<evidence type="ECO:0000256" key="3">
    <source>
        <dbReference type="ARBA" id="ARBA00022552"/>
    </source>
</evidence>
<reference evidence="10" key="1">
    <citation type="submission" date="2020-11" db="EMBL/GenBank/DDBJ databases">
        <title>Sequencing the genomes of 1000 actinobacteria strains.</title>
        <authorList>
            <person name="Klenk H.-P."/>
        </authorList>
    </citation>
    <scope>NUCLEOTIDE SEQUENCE</scope>
    <source>
        <strain evidence="10">DSM 43175</strain>
    </source>
</reference>
<keyword evidence="11" id="KW-1185">Reference proteome</keyword>
<organism evidence="10 11">
    <name type="scientific">Actinomadura viridis</name>
    <dbReference type="NCBI Taxonomy" id="58110"/>
    <lineage>
        <taxon>Bacteria</taxon>
        <taxon>Bacillati</taxon>
        <taxon>Actinomycetota</taxon>
        <taxon>Actinomycetes</taxon>
        <taxon>Streptosporangiales</taxon>
        <taxon>Thermomonosporaceae</taxon>
        <taxon>Actinomadura</taxon>
    </lineage>
</organism>
<gene>
    <name evidence="9" type="primary">ybeY</name>
    <name evidence="10" type="ORF">IW256_002142</name>
</gene>
<comment type="caution">
    <text evidence="10">The sequence shown here is derived from an EMBL/GenBank/DDBJ whole genome shotgun (WGS) entry which is preliminary data.</text>
</comment>
<feature type="binding site" evidence="9">
    <location>
        <position position="132"/>
    </location>
    <ligand>
        <name>Zn(2+)</name>
        <dbReference type="ChEBI" id="CHEBI:29105"/>
        <note>catalytic</note>
    </ligand>
</feature>
<dbReference type="GO" id="GO:0006364">
    <property type="term" value="P:rRNA processing"/>
    <property type="evidence" value="ECO:0007669"/>
    <property type="project" value="UniProtKB-UniRule"/>
</dbReference>
<dbReference type="GO" id="GO:0004222">
    <property type="term" value="F:metalloendopeptidase activity"/>
    <property type="evidence" value="ECO:0007669"/>
    <property type="project" value="InterPro"/>
</dbReference>
<dbReference type="GO" id="GO:0005737">
    <property type="term" value="C:cytoplasm"/>
    <property type="evidence" value="ECO:0007669"/>
    <property type="project" value="UniProtKB-SubCell"/>
</dbReference>
<evidence type="ECO:0000256" key="4">
    <source>
        <dbReference type="ARBA" id="ARBA00022722"/>
    </source>
</evidence>
<dbReference type="InterPro" id="IPR020549">
    <property type="entry name" value="YbeY_CS"/>
</dbReference>
<dbReference type="AlphaFoldDB" id="A0A931DFV6"/>
<evidence type="ECO:0000256" key="7">
    <source>
        <dbReference type="ARBA" id="ARBA00022801"/>
    </source>
</evidence>
<sequence length="159" mass="17347">MSIEVLNESGAEVDEKLLADLARHVLDGMRVHPLAELSVLLVDEGAMSELHEKWMGEPGPTDVLAFPMDELRPGHMSGGADEDGEPDPGLLGDVVLCPAVAERQAATAGHGTAEELELLCTHGVLHLLGYDHAEPDEHEEMFGLQAELLKSWREKRDQR</sequence>
<comment type="similarity">
    <text evidence="1 9">Belongs to the endoribonuclease YbeY family.</text>
</comment>
<dbReference type="PANTHER" id="PTHR46986">
    <property type="entry name" value="ENDORIBONUCLEASE YBEY, CHLOROPLASTIC"/>
    <property type="match status" value="1"/>
</dbReference>
<dbReference type="GO" id="GO:0004521">
    <property type="term" value="F:RNA endonuclease activity"/>
    <property type="evidence" value="ECO:0007669"/>
    <property type="project" value="UniProtKB-UniRule"/>
</dbReference>
<evidence type="ECO:0000256" key="5">
    <source>
        <dbReference type="ARBA" id="ARBA00022723"/>
    </source>
</evidence>
<dbReference type="RefSeq" id="WP_197010812.1">
    <property type="nucleotide sequence ID" value="NZ_BAABES010000008.1"/>
</dbReference>
<proteinExistence type="inferred from homology"/>